<organism evidence="2 3">
    <name type="scientific">Blastopirellula sediminis</name>
    <dbReference type="NCBI Taxonomy" id="2894196"/>
    <lineage>
        <taxon>Bacteria</taxon>
        <taxon>Pseudomonadati</taxon>
        <taxon>Planctomycetota</taxon>
        <taxon>Planctomycetia</taxon>
        <taxon>Pirellulales</taxon>
        <taxon>Pirellulaceae</taxon>
        <taxon>Blastopirellula</taxon>
    </lineage>
</organism>
<name>A0A9X1MNN5_9BACT</name>
<comment type="caution">
    <text evidence="2">The sequence shown here is derived from an EMBL/GenBank/DDBJ whole genome shotgun (WGS) entry which is preliminary data.</text>
</comment>
<keyword evidence="1" id="KW-1133">Transmembrane helix</keyword>
<dbReference type="EMBL" id="JAJKFT010000010">
    <property type="protein sequence ID" value="MCC9630111.1"/>
    <property type="molecule type" value="Genomic_DNA"/>
</dbReference>
<keyword evidence="1" id="KW-0812">Transmembrane</keyword>
<gene>
    <name evidence="2" type="ORF">LOC68_17090</name>
</gene>
<dbReference type="RefSeq" id="WP_230220975.1">
    <property type="nucleotide sequence ID" value="NZ_JAJKFT010000010.1"/>
</dbReference>
<keyword evidence="3" id="KW-1185">Reference proteome</keyword>
<evidence type="ECO:0000313" key="3">
    <source>
        <dbReference type="Proteomes" id="UP001139103"/>
    </source>
</evidence>
<accession>A0A9X1MNN5</accession>
<feature type="transmembrane region" description="Helical" evidence="1">
    <location>
        <begin position="12"/>
        <end position="33"/>
    </location>
</feature>
<protein>
    <submittedName>
        <fullName evidence="2">Uncharacterized protein</fullName>
    </submittedName>
</protein>
<sequence length="108" mass="12236">MTEKTTPRLSTFDVAVILLILMLFAYVASFYILSRKGIRQAEAEGVLGYDFLDDAWSIKSDSRERLLEVVYLPLIKIDALMASGRQPTDQPPAYYMTSDVQFYSSTNP</sequence>
<dbReference type="Proteomes" id="UP001139103">
    <property type="component" value="Unassembled WGS sequence"/>
</dbReference>
<proteinExistence type="predicted"/>
<dbReference type="AlphaFoldDB" id="A0A9X1MNN5"/>
<keyword evidence="1" id="KW-0472">Membrane</keyword>
<evidence type="ECO:0000313" key="2">
    <source>
        <dbReference type="EMBL" id="MCC9630111.1"/>
    </source>
</evidence>
<evidence type="ECO:0000256" key="1">
    <source>
        <dbReference type="SAM" id="Phobius"/>
    </source>
</evidence>
<reference evidence="2" key="1">
    <citation type="submission" date="2021-11" db="EMBL/GenBank/DDBJ databases">
        <title>Genome sequence.</title>
        <authorList>
            <person name="Sun Q."/>
        </authorList>
    </citation>
    <scope>NUCLEOTIDE SEQUENCE</scope>
    <source>
        <strain evidence="2">JC732</strain>
    </source>
</reference>